<dbReference type="PROSITE" id="PS50181">
    <property type="entry name" value="FBOX"/>
    <property type="match status" value="1"/>
</dbReference>
<feature type="transmembrane region" description="Helical" evidence="1">
    <location>
        <begin position="135"/>
        <end position="156"/>
    </location>
</feature>
<dbReference type="RefSeq" id="XP_001736210.1">
    <property type="nucleotide sequence ID" value="XM_001736158.1"/>
</dbReference>
<dbReference type="SUPFAM" id="SSF81383">
    <property type="entry name" value="F-box domain"/>
    <property type="match status" value="1"/>
</dbReference>
<proteinExistence type="predicted"/>
<protein>
    <recommendedName>
        <fullName evidence="2">F-box domain-containing protein</fullName>
    </recommendedName>
</protein>
<dbReference type="CDD" id="cd09917">
    <property type="entry name" value="F-box_SF"/>
    <property type="match status" value="1"/>
</dbReference>
<dbReference type="VEuPathDB" id="AmoebaDB:EDI_092450"/>
<dbReference type="GeneID" id="5881195"/>
<gene>
    <name evidence="3" type="ORF">EDI_092450</name>
</gene>
<accession>B0ED37</accession>
<keyword evidence="1" id="KW-0812">Transmembrane</keyword>
<keyword evidence="1" id="KW-1133">Transmembrane helix</keyword>
<dbReference type="InterPro" id="IPR036047">
    <property type="entry name" value="F-box-like_dom_sf"/>
</dbReference>
<feature type="transmembrane region" description="Helical" evidence="1">
    <location>
        <begin position="223"/>
        <end position="243"/>
    </location>
</feature>
<keyword evidence="4" id="KW-1185">Reference proteome</keyword>
<dbReference type="EMBL" id="DS548800">
    <property type="protein sequence ID" value="EDR27454.1"/>
    <property type="molecule type" value="Genomic_DNA"/>
</dbReference>
<evidence type="ECO:0000313" key="4">
    <source>
        <dbReference type="Proteomes" id="UP000008076"/>
    </source>
</evidence>
<dbReference type="Pfam" id="PF00646">
    <property type="entry name" value="F-box"/>
    <property type="match status" value="1"/>
</dbReference>
<feature type="domain" description="F-box" evidence="2">
    <location>
        <begin position="28"/>
        <end position="74"/>
    </location>
</feature>
<evidence type="ECO:0000313" key="3">
    <source>
        <dbReference type="EMBL" id="EDR27454.1"/>
    </source>
</evidence>
<feature type="transmembrane region" description="Helical" evidence="1">
    <location>
        <begin position="382"/>
        <end position="400"/>
    </location>
</feature>
<dbReference type="InterPro" id="IPR001810">
    <property type="entry name" value="F-box_dom"/>
</dbReference>
<dbReference type="KEGG" id="edi:EDI_092450"/>
<feature type="transmembrane region" description="Helical" evidence="1">
    <location>
        <begin position="322"/>
        <end position="346"/>
    </location>
</feature>
<feature type="transmembrane region" description="Helical" evidence="1">
    <location>
        <begin position="406"/>
        <end position="425"/>
    </location>
</feature>
<dbReference type="eggNOG" id="ENOG502RFRG">
    <property type="taxonomic scope" value="Eukaryota"/>
</dbReference>
<feature type="transmembrane region" description="Helical" evidence="1">
    <location>
        <begin position="249"/>
        <end position="275"/>
    </location>
</feature>
<dbReference type="Proteomes" id="UP000008076">
    <property type="component" value="Unassembled WGS sequence"/>
</dbReference>
<reference evidence="4" key="1">
    <citation type="submission" date="2007-12" db="EMBL/GenBank/DDBJ databases">
        <title>Annotation of Entamoeba dispar SAW760.</title>
        <authorList>
            <person name="Lorenzi H."/>
            <person name="Inman J."/>
            <person name="Schobel S."/>
            <person name="Amedeo P."/>
            <person name="Caler E."/>
        </authorList>
    </citation>
    <scope>NUCLEOTIDE SEQUENCE [LARGE SCALE GENOMIC DNA]</scope>
    <source>
        <strain evidence="4">ATCC PRA-260 / SAW760</strain>
    </source>
</reference>
<dbReference type="OrthoDB" id="28868at2759"/>
<evidence type="ECO:0000256" key="1">
    <source>
        <dbReference type="SAM" id="Phobius"/>
    </source>
</evidence>
<evidence type="ECO:0000259" key="2">
    <source>
        <dbReference type="PROSITE" id="PS50181"/>
    </source>
</evidence>
<dbReference type="OMA" id="CTEGACS"/>
<sequence>MSEPLKTIESKLPLLIQKDQLNVHDNVSISFTDLPDDIIDTIFIHLDLPSFIHMTSTCKQLYTKQNDLNLLKIVTQSPQSVSTIGETIKNYKVVKMSEVIEKEFTQELEKSYSLQTRVRCGLIGRRCLQNWFTDIISIILLFLFLLLGGLTLDGFISTTPILVDIILLIVFQVITPMIYSCCGVLTKDNNFIEHMSKNNRDIKIYNGLFSYTRQLYYYSSKRSFLHFIPFVLLSTLILFSLYFTKYIDGFVLLIPLTIYFFCFSFCGCFSCNLLPWAWSPPRFECWWLVRVIPHIFLIFVSLFLCLLRGGEVIKGYYSCYLIPFHIAIVTILCESCVITCGTCCSFPEGRCRKIIFGCYDIELEEFTSGIEDICECCLCTHYTLIFWYFILILLFIGLKLDNIVHWYWSLTLIPVEILLLLIIVVGEFYALLPTQCTEGACSCCYYVVDNSYISFWRYPRIETFFKFLCCTQIRDHPLEFMCCCDWN</sequence>
<dbReference type="AlphaFoldDB" id="B0ED37"/>
<keyword evidence="1" id="KW-0472">Membrane</keyword>
<organism evidence="4">
    <name type="scientific">Entamoeba dispar (strain ATCC PRA-260 / SAW760)</name>
    <dbReference type="NCBI Taxonomy" id="370354"/>
    <lineage>
        <taxon>Eukaryota</taxon>
        <taxon>Amoebozoa</taxon>
        <taxon>Evosea</taxon>
        <taxon>Archamoebae</taxon>
        <taxon>Mastigamoebida</taxon>
        <taxon>Entamoebidae</taxon>
        <taxon>Entamoeba</taxon>
    </lineage>
</organism>
<name>B0ED37_ENTDS</name>
<feature type="transmembrane region" description="Helical" evidence="1">
    <location>
        <begin position="287"/>
        <end position="310"/>
    </location>
</feature>
<feature type="transmembrane region" description="Helical" evidence="1">
    <location>
        <begin position="162"/>
        <end position="185"/>
    </location>
</feature>